<feature type="transmembrane region" description="Helical" evidence="10">
    <location>
        <begin position="101"/>
        <end position="123"/>
    </location>
</feature>
<dbReference type="InterPro" id="IPR003445">
    <property type="entry name" value="Cat_transpt"/>
</dbReference>
<evidence type="ECO:0000313" key="12">
    <source>
        <dbReference type="Proteomes" id="UP000199230"/>
    </source>
</evidence>
<feature type="transmembrane region" description="Helical" evidence="10">
    <location>
        <begin position="219"/>
        <end position="239"/>
    </location>
</feature>
<keyword evidence="8" id="KW-0406">Ion transport</keyword>
<evidence type="ECO:0000256" key="7">
    <source>
        <dbReference type="ARBA" id="ARBA00022989"/>
    </source>
</evidence>
<proteinExistence type="predicted"/>
<dbReference type="PANTHER" id="PTHR32024">
    <property type="entry name" value="TRK SYSTEM POTASSIUM UPTAKE PROTEIN TRKG-RELATED"/>
    <property type="match status" value="1"/>
</dbReference>
<keyword evidence="6" id="KW-0630">Potassium</keyword>
<evidence type="ECO:0000256" key="9">
    <source>
        <dbReference type="ARBA" id="ARBA00023136"/>
    </source>
</evidence>
<evidence type="ECO:0000256" key="4">
    <source>
        <dbReference type="ARBA" id="ARBA00022538"/>
    </source>
</evidence>
<sequence>MLLLLNPYCVSLTLMINLACTFSTWIHLTEKGLLAVVVIEEKKVVFIIISLRGFVMIKLRKKTSQPVQLSPPQILASGFAIVILIGMFLLNLPIATVHQESIGWIDSLFTATSAVCVTGLVVVDTGSYWSVFGQTVIAVLIQIGGLGFMTMATLFAVVLGKKISLKERLIIQQAVGQETISGVVRFTLFLLVVALGIEALGALFLAFQFVPEFGFSTGIGYAIFHSISAFCNAGFDILGDGNSLSRYATNPLINFTIMTLIITGGFGFTVLLDLYNHNKAKHFSLHTRIVLLITISLLAIGALVYLLLEWSNPATLGNLSFPQKLMASLFQSVTPRTAGFNTIDTAGLTDASLFFTIILMFIGGSPASTAGGIKTVTFGVVLLLAFSVIRGNDRVVLFKKTVPQPIIKRAITVAIIGINLIILVTMLMTIMEPTFTFMQILFEVTSAFGTVGLSTGITSQLGTTSKLLMIAMMYAGRVGILTVAFALARRQHHYRNLVHYAEEKVLVG</sequence>
<feature type="transmembrane region" description="Helical" evidence="10">
    <location>
        <begin position="371"/>
        <end position="389"/>
    </location>
</feature>
<keyword evidence="7 10" id="KW-1133">Transmembrane helix</keyword>
<feature type="transmembrane region" description="Helical" evidence="10">
    <location>
        <begin position="251"/>
        <end position="275"/>
    </location>
</feature>
<dbReference type="GO" id="GO:0015379">
    <property type="term" value="F:potassium:chloride symporter activity"/>
    <property type="evidence" value="ECO:0007669"/>
    <property type="project" value="InterPro"/>
</dbReference>
<evidence type="ECO:0000313" key="11">
    <source>
        <dbReference type="EMBL" id="SDZ09455.1"/>
    </source>
</evidence>
<dbReference type="Proteomes" id="UP000199230">
    <property type="component" value="Unassembled WGS sequence"/>
</dbReference>
<name>A0A1H3Q8W4_9FIRM</name>
<dbReference type="Pfam" id="PF02386">
    <property type="entry name" value="TrkH"/>
    <property type="match status" value="1"/>
</dbReference>
<feature type="transmembrane region" description="Helical" evidence="10">
    <location>
        <begin position="74"/>
        <end position="95"/>
    </location>
</feature>
<feature type="transmembrane region" description="Helical" evidence="10">
    <location>
        <begin position="287"/>
        <end position="308"/>
    </location>
</feature>
<keyword evidence="12" id="KW-1185">Reference proteome</keyword>
<keyword evidence="9 10" id="KW-0472">Membrane</keyword>
<feature type="transmembrane region" description="Helical" evidence="10">
    <location>
        <begin position="409"/>
        <end position="428"/>
    </location>
</feature>
<dbReference type="PANTHER" id="PTHR32024:SF1">
    <property type="entry name" value="KTR SYSTEM POTASSIUM UPTAKE PROTEIN B"/>
    <property type="match status" value="1"/>
</dbReference>
<dbReference type="AlphaFoldDB" id="A0A1H3Q8W4"/>
<protein>
    <submittedName>
        <fullName evidence="11">Trk system potassium uptake protein TrkH</fullName>
    </submittedName>
</protein>
<dbReference type="GO" id="GO:0005886">
    <property type="term" value="C:plasma membrane"/>
    <property type="evidence" value="ECO:0007669"/>
    <property type="project" value="UniProtKB-SubCell"/>
</dbReference>
<feature type="transmembrane region" description="Helical" evidence="10">
    <location>
        <begin position="7"/>
        <end position="26"/>
    </location>
</feature>
<keyword evidence="2" id="KW-0813">Transport</keyword>
<accession>A0A1H3Q8W4</accession>
<evidence type="ECO:0000256" key="6">
    <source>
        <dbReference type="ARBA" id="ARBA00022958"/>
    </source>
</evidence>
<evidence type="ECO:0000256" key="1">
    <source>
        <dbReference type="ARBA" id="ARBA00004651"/>
    </source>
</evidence>
<organism evidence="11 12">
    <name type="scientific">Tindallia californiensis</name>
    <dbReference type="NCBI Taxonomy" id="159292"/>
    <lineage>
        <taxon>Bacteria</taxon>
        <taxon>Bacillati</taxon>
        <taxon>Bacillota</taxon>
        <taxon>Clostridia</taxon>
        <taxon>Peptostreptococcales</taxon>
        <taxon>Tindalliaceae</taxon>
        <taxon>Tindallia</taxon>
    </lineage>
</organism>
<keyword evidence="5 10" id="KW-0812">Transmembrane</keyword>
<feature type="transmembrane region" description="Helical" evidence="10">
    <location>
        <begin position="345"/>
        <end position="364"/>
    </location>
</feature>
<dbReference type="InterPro" id="IPR004772">
    <property type="entry name" value="TrkH"/>
</dbReference>
<dbReference type="STRING" id="159292.SAMN05192546_108135"/>
<evidence type="ECO:0000256" key="8">
    <source>
        <dbReference type="ARBA" id="ARBA00023065"/>
    </source>
</evidence>
<evidence type="ECO:0000256" key="3">
    <source>
        <dbReference type="ARBA" id="ARBA00022475"/>
    </source>
</evidence>
<dbReference type="EMBL" id="FNPV01000008">
    <property type="protein sequence ID" value="SDZ09455.1"/>
    <property type="molecule type" value="Genomic_DNA"/>
</dbReference>
<evidence type="ECO:0000256" key="5">
    <source>
        <dbReference type="ARBA" id="ARBA00022692"/>
    </source>
</evidence>
<keyword evidence="3" id="KW-1003">Cell membrane</keyword>
<feature type="transmembrane region" description="Helical" evidence="10">
    <location>
        <begin position="467"/>
        <end position="488"/>
    </location>
</feature>
<evidence type="ECO:0000256" key="10">
    <source>
        <dbReference type="SAM" id="Phobius"/>
    </source>
</evidence>
<evidence type="ECO:0000256" key="2">
    <source>
        <dbReference type="ARBA" id="ARBA00022448"/>
    </source>
</evidence>
<feature type="transmembrane region" description="Helical" evidence="10">
    <location>
        <begin position="32"/>
        <end position="54"/>
    </location>
</feature>
<dbReference type="NCBIfam" id="TIGR00933">
    <property type="entry name" value="2a38"/>
    <property type="match status" value="1"/>
</dbReference>
<comment type="subcellular location">
    <subcellularLocation>
        <location evidence="1">Cell membrane</location>
        <topology evidence="1">Multi-pass membrane protein</topology>
    </subcellularLocation>
</comment>
<feature type="transmembrane region" description="Helical" evidence="10">
    <location>
        <begin position="186"/>
        <end position="207"/>
    </location>
</feature>
<feature type="transmembrane region" description="Helical" evidence="10">
    <location>
        <begin position="135"/>
        <end position="159"/>
    </location>
</feature>
<reference evidence="11 12" key="1">
    <citation type="submission" date="2016-10" db="EMBL/GenBank/DDBJ databases">
        <authorList>
            <person name="de Groot N.N."/>
        </authorList>
    </citation>
    <scope>NUCLEOTIDE SEQUENCE [LARGE SCALE GENOMIC DNA]</scope>
    <source>
        <strain evidence="11 12">APO</strain>
    </source>
</reference>
<gene>
    <name evidence="11" type="ORF">SAMN05192546_108135</name>
</gene>
<keyword evidence="4" id="KW-0633">Potassium transport</keyword>